<dbReference type="EMBL" id="JAVHJS010000003">
    <property type="protein sequence ID" value="KAK2864669.1"/>
    <property type="molecule type" value="Genomic_DNA"/>
</dbReference>
<accession>A0AA88NWC1</accession>
<gene>
    <name evidence="2" type="ORF">Q7C36_003823</name>
</gene>
<evidence type="ECO:0000313" key="3">
    <source>
        <dbReference type="Proteomes" id="UP001187315"/>
    </source>
</evidence>
<evidence type="ECO:0000256" key="1">
    <source>
        <dbReference type="SAM" id="MobiDB-lite"/>
    </source>
</evidence>
<keyword evidence="3" id="KW-1185">Reference proteome</keyword>
<reference evidence="2" key="1">
    <citation type="submission" date="2023-08" db="EMBL/GenBank/DDBJ databases">
        <title>Pelteobagrus vachellii genome.</title>
        <authorList>
            <person name="Liu H."/>
        </authorList>
    </citation>
    <scope>NUCLEOTIDE SEQUENCE</scope>
    <source>
        <strain evidence="2">PRFRI_2022a</strain>
        <tissue evidence="2">Muscle</tissue>
    </source>
</reference>
<proteinExistence type="predicted"/>
<dbReference type="Proteomes" id="UP001187315">
    <property type="component" value="Unassembled WGS sequence"/>
</dbReference>
<sequence length="102" mass="11421">MSRLIDRIEKSWPLPFASNRHFKHFGEQWRLGRNGINEGMMTVKRAHSPQHKRDYLSVTEEEEWGRGSGREAGLMPGTSNRAGVEHEAQAVGPCPLPSIGGL</sequence>
<feature type="region of interest" description="Disordered" evidence="1">
    <location>
        <begin position="45"/>
        <end position="102"/>
    </location>
</feature>
<organism evidence="2 3">
    <name type="scientific">Tachysurus vachellii</name>
    <name type="common">Darkbarbel catfish</name>
    <name type="synonym">Pelteobagrus vachellii</name>
    <dbReference type="NCBI Taxonomy" id="175792"/>
    <lineage>
        <taxon>Eukaryota</taxon>
        <taxon>Metazoa</taxon>
        <taxon>Chordata</taxon>
        <taxon>Craniata</taxon>
        <taxon>Vertebrata</taxon>
        <taxon>Euteleostomi</taxon>
        <taxon>Actinopterygii</taxon>
        <taxon>Neopterygii</taxon>
        <taxon>Teleostei</taxon>
        <taxon>Ostariophysi</taxon>
        <taxon>Siluriformes</taxon>
        <taxon>Bagridae</taxon>
        <taxon>Tachysurus</taxon>
    </lineage>
</organism>
<comment type="caution">
    <text evidence="2">The sequence shown here is derived from an EMBL/GenBank/DDBJ whole genome shotgun (WGS) entry which is preliminary data.</text>
</comment>
<protein>
    <submittedName>
        <fullName evidence="2">Uncharacterized protein</fullName>
    </submittedName>
</protein>
<evidence type="ECO:0000313" key="2">
    <source>
        <dbReference type="EMBL" id="KAK2864669.1"/>
    </source>
</evidence>
<dbReference type="AlphaFoldDB" id="A0AA88NWC1"/>
<name>A0AA88NWC1_TACVA</name>